<comment type="caution">
    <text evidence="11">The sequence shown here is derived from an EMBL/GenBank/DDBJ whole genome shotgun (WGS) entry which is preliminary data.</text>
</comment>
<evidence type="ECO:0000256" key="6">
    <source>
        <dbReference type="ARBA" id="ARBA00022840"/>
    </source>
</evidence>
<evidence type="ECO:0000256" key="4">
    <source>
        <dbReference type="ARBA" id="ARBA00022741"/>
    </source>
</evidence>
<dbReference type="Pfam" id="PF07714">
    <property type="entry name" value="PK_Tyr_Ser-Thr"/>
    <property type="match status" value="1"/>
</dbReference>
<keyword evidence="2" id="KW-0723">Serine/threonine-protein kinase</keyword>
<dbReference type="InterPro" id="IPR001245">
    <property type="entry name" value="Ser-Thr/Tyr_kinase_cat_dom"/>
</dbReference>
<dbReference type="GO" id="GO:0005634">
    <property type="term" value="C:nucleus"/>
    <property type="evidence" value="ECO:0007669"/>
    <property type="project" value="TreeGrafter"/>
</dbReference>
<evidence type="ECO:0000256" key="3">
    <source>
        <dbReference type="ARBA" id="ARBA00022679"/>
    </source>
</evidence>
<proteinExistence type="predicted"/>
<dbReference type="InterPro" id="IPR000719">
    <property type="entry name" value="Prot_kinase_dom"/>
</dbReference>
<dbReference type="AlphaFoldDB" id="A0A8H7E6U1"/>
<dbReference type="InterPro" id="IPR008271">
    <property type="entry name" value="Ser/Thr_kinase_AS"/>
</dbReference>
<evidence type="ECO:0000313" key="11">
    <source>
        <dbReference type="EMBL" id="KAF7512574.1"/>
    </source>
</evidence>
<evidence type="ECO:0000259" key="10">
    <source>
        <dbReference type="PROSITE" id="PS50011"/>
    </source>
</evidence>
<dbReference type="GO" id="GO:0004674">
    <property type="term" value="F:protein serine/threonine kinase activity"/>
    <property type="evidence" value="ECO:0007669"/>
    <property type="project" value="UniProtKB-KW"/>
</dbReference>
<feature type="domain" description="Protein kinase" evidence="10">
    <location>
        <begin position="70"/>
        <end position="414"/>
    </location>
</feature>
<gene>
    <name evidence="11" type="ORF">GJ744_000835</name>
</gene>
<feature type="compositionally biased region" description="Basic and acidic residues" evidence="9">
    <location>
        <begin position="587"/>
        <end position="609"/>
    </location>
</feature>
<feature type="compositionally biased region" description="Basic and acidic residues" evidence="9">
    <location>
        <begin position="652"/>
        <end position="678"/>
    </location>
</feature>
<dbReference type="Gene3D" id="1.10.510.10">
    <property type="entry name" value="Transferase(Phosphotransferase) domain 1"/>
    <property type="match status" value="2"/>
</dbReference>
<protein>
    <recommendedName>
        <fullName evidence="1">non-specific serine/threonine protein kinase</fullName>
        <ecNumber evidence="1">2.7.11.1</ecNumber>
    </recommendedName>
</protein>
<dbReference type="Proteomes" id="UP000606974">
    <property type="component" value="Unassembled WGS sequence"/>
</dbReference>
<evidence type="ECO:0000256" key="5">
    <source>
        <dbReference type="ARBA" id="ARBA00022777"/>
    </source>
</evidence>
<evidence type="ECO:0000256" key="2">
    <source>
        <dbReference type="ARBA" id="ARBA00022527"/>
    </source>
</evidence>
<name>A0A8H7E6U1_9EURO</name>
<comment type="catalytic activity">
    <reaction evidence="8">
        <text>L-seryl-[protein] + ATP = O-phospho-L-seryl-[protein] + ADP + H(+)</text>
        <dbReference type="Rhea" id="RHEA:17989"/>
        <dbReference type="Rhea" id="RHEA-COMP:9863"/>
        <dbReference type="Rhea" id="RHEA-COMP:11604"/>
        <dbReference type="ChEBI" id="CHEBI:15378"/>
        <dbReference type="ChEBI" id="CHEBI:29999"/>
        <dbReference type="ChEBI" id="CHEBI:30616"/>
        <dbReference type="ChEBI" id="CHEBI:83421"/>
        <dbReference type="ChEBI" id="CHEBI:456216"/>
        <dbReference type="EC" id="2.7.11.1"/>
    </reaction>
</comment>
<dbReference type="SUPFAM" id="SSF56112">
    <property type="entry name" value="Protein kinase-like (PK-like)"/>
    <property type="match status" value="1"/>
</dbReference>
<evidence type="ECO:0000256" key="1">
    <source>
        <dbReference type="ARBA" id="ARBA00012513"/>
    </source>
</evidence>
<dbReference type="PANTHER" id="PTHR43671:SF98">
    <property type="entry name" value="SERINE_THREONINE-PROTEIN KINASE NEK11"/>
    <property type="match status" value="1"/>
</dbReference>
<dbReference type="EMBL" id="JAACFV010000011">
    <property type="protein sequence ID" value="KAF7512574.1"/>
    <property type="molecule type" value="Genomic_DNA"/>
</dbReference>
<evidence type="ECO:0000256" key="8">
    <source>
        <dbReference type="ARBA" id="ARBA00048679"/>
    </source>
</evidence>
<dbReference type="PANTHER" id="PTHR43671">
    <property type="entry name" value="SERINE/THREONINE-PROTEIN KINASE NEK"/>
    <property type="match status" value="1"/>
</dbReference>
<comment type="catalytic activity">
    <reaction evidence="7">
        <text>L-threonyl-[protein] + ATP = O-phospho-L-threonyl-[protein] + ADP + H(+)</text>
        <dbReference type="Rhea" id="RHEA:46608"/>
        <dbReference type="Rhea" id="RHEA-COMP:11060"/>
        <dbReference type="Rhea" id="RHEA-COMP:11605"/>
        <dbReference type="ChEBI" id="CHEBI:15378"/>
        <dbReference type="ChEBI" id="CHEBI:30013"/>
        <dbReference type="ChEBI" id="CHEBI:30616"/>
        <dbReference type="ChEBI" id="CHEBI:61977"/>
        <dbReference type="ChEBI" id="CHEBI:456216"/>
        <dbReference type="EC" id="2.7.11.1"/>
    </reaction>
</comment>
<keyword evidence="3" id="KW-0808">Transferase</keyword>
<keyword evidence="4" id="KW-0547">Nucleotide-binding</keyword>
<dbReference type="Pfam" id="PF00069">
    <property type="entry name" value="Pkinase"/>
    <property type="match status" value="1"/>
</dbReference>
<keyword evidence="12" id="KW-1185">Reference proteome</keyword>
<dbReference type="InterPro" id="IPR050660">
    <property type="entry name" value="NEK_Ser/Thr_kinase"/>
</dbReference>
<dbReference type="GO" id="GO:0005524">
    <property type="term" value="F:ATP binding"/>
    <property type="evidence" value="ECO:0007669"/>
    <property type="project" value="UniProtKB-KW"/>
</dbReference>
<sequence>MPPRLPRTFSERWEMWWRPNLTRETVETRDPMEPATHLDQTTQTRISLFPEMSNFLRSRFGLSRETDHQWFPVRPLGKGGFGGVAVWEKRDSLGNVVEETALKQSKWELSLALPDQQQSARESAIMYQLNHMNSGYIVFMKAFRCLIEPENKGATWRFYFEYCPYGDLGRLNSRYKAWGTYLPEAFLWRAFNSMAEVARIMKKGKFRELNMKSAPTTPYVLIHSDIKPLNIFLGYHADPESPWHVYPVVKVGDFGLAALTNHLDPRNPQRFVKNGTAWYLPPESRAKKYRDKYKEWKDPPFDLDGATSRDYKDAEGKPDYNNRKIDSSHNVWGFGVTMHELLTHQDAKDFSDHVNAVTEDEYNAWDQNTIPTLVTKNDPEYSYELRHLVRLCLNLKPSRRPTVEQIVAVTRAKLKEYETEVAKTTRGATDPVTHTKNTYQLPKLFFKENEINNMPLGPHMKHFGWDDRHLALFAFDEDRYAAPIWGPIQHPNRPAFARHYEELVQQKEEKGRNANRKRVQNTMDPTAVDAAPPKRKKVSEPAQRPKNPYGQSKPARGKLAPNRDMSTRKPPTRRQGGFMAINTSRGQRAEHEARQRPQGRRMDSVDRELLASGLRSQSDDEPPSKIRNRRPRLWNDQVVVPGTLPGSRRSQPRGEDGLEASREVIEETAREDVSMSEN</sequence>
<evidence type="ECO:0000256" key="9">
    <source>
        <dbReference type="SAM" id="MobiDB-lite"/>
    </source>
</evidence>
<dbReference type="SMART" id="SM00220">
    <property type="entry name" value="S_TKc"/>
    <property type="match status" value="1"/>
</dbReference>
<dbReference type="InterPro" id="IPR011009">
    <property type="entry name" value="Kinase-like_dom_sf"/>
</dbReference>
<reference evidence="11" key="1">
    <citation type="submission" date="2020-02" db="EMBL/GenBank/DDBJ databases">
        <authorList>
            <person name="Palmer J.M."/>
        </authorList>
    </citation>
    <scope>NUCLEOTIDE SEQUENCE</scope>
    <source>
        <strain evidence="11">EPUS1.4</strain>
        <tissue evidence="11">Thallus</tissue>
    </source>
</reference>
<keyword evidence="6" id="KW-0067">ATP-binding</keyword>
<dbReference type="EC" id="2.7.11.1" evidence="1"/>
<keyword evidence="5" id="KW-0418">Kinase</keyword>
<feature type="region of interest" description="Disordered" evidence="9">
    <location>
        <begin position="506"/>
        <end position="678"/>
    </location>
</feature>
<accession>A0A8H7E6U1</accession>
<dbReference type="PROSITE" id="PS50011">
    <property type="entry name" value="PROTEIN_KINASE_DOM"/>
    <property type="match status" value="1"/>
</dbReference>
<dbReference type="OrthoDB" id="310217at2759"/>
<evidence type="ECO:0000256" key="7">
    <source>
        <dbReference type="ARBA" id="ARBA00047899"/>
    </source>
</evidence>
<organism evidence="11 12">
    <name type="scientific">Endocarpon pusillum</name>
    <dbReference type="NCBI Taxonomy" id="364733"/>
    <lineage>
        <taxon>Eukaryota</taxon>
        <taxon>Fungi</taxon>
        <taxon>Dikarya</taxon>
        <taxon>Ascomycota</taxon>
        <taxon>Pezizomycotina</taxon>
        <taxon>Eurotiomycetes</taxon>
        <taxon>Chaetothyriomycetidae</taxon>
        <taxon>Verrucariales</taxon>
        <taxon>Verrucariaceae</taxon>
        <taxon>Endocarpon</taxon>
    </lineage>
</organism>
<dbReference type="PROSITE" id="PS00108">
    <property type="entry name" value="PROTEIN_KINASE_ST"/>
    <property type="match status" value="1"/>
</dbReference>
<evidence type="ECO:0000313" key="12">
    <source>
        <dbReference type="Proteomes" id="UP000606974"/>
    </source>
</evidence>